<evidence type="ECO:0000313" key="3">
    <source>
        <dbReference type="EMBL" id="SMF58975.1"/>
    </source>
</evidence>
<dbReference type="STRING" id="560819.SAMN05428998_12269"/>
<feature type="domain" description="Glycosyltransferase subfamily 4-like N-terminal" evidence="2">
    <location>
        <begin position="13"/>
        <end position="215"/>
    </location>
</feature>
<keyword evidence="4" id="KW-1185">Reference proteome</keyword>
<dbReference type="GO" id="GO:0016757">
    <property type="term" value="F:glycosyltransferase activity"/>
    <property type="evidence" value="ECO:0007669"/>
    <property type="project" value="InterPro"/>
</dbReference>
<dbReference type="InterPro" id="IPR028098">
    <property type="entry name" value="Glyco_trans_4-like_N"/>
</dbReference>
<keyword evidence="3" id="KW-0808">Transferase</keyword>
<gene>
    <name evidence="3" type="ORF">SAMN05428998_12269</name>
</gene>
<dbReference type="SUPFAM" id="SSF53756">
    <property type="entry name" value="UDP-Glycosyltransferase/glycogen phosphorylase"/>
    <property type="match status" value="1"/>
</dbReference>
<dbReference type="AlphaFoldDB" id="A0A1Y6CFN2"/>
<dbReference type="Pfam" id="PF00534">
    <property type="entry name" value="Glycos_transf_1"/>
    <property type="match status" value="1"/>
</dbReference>
<reference evidence="3 4" key="1">
    <citation type="submission" date="2017-04" db="EMBL/GenBank/DDBJ databases">
        <authorList>
            <person name="Afonso C.L."/>
            <person name="Miller P.J."/>
            <person name="Scott M.A."/>
            <person name="Spackman E."/>
            <person name="Goraichik I."/>
            <person name="Dimitrov K.M."/>
            <person name="Suarez D.L."/>
            <person name="Swayne D.E."/>
        </authorList>
    </citation>
    <scope>NUCLEOTIDE SEQUENCE [LARGE SCALE GENOMIC DNA]</scope>
    <source>
        <strain evidence="3 4">USBA 355</strain>
    </source>
</reference>
<dbReference type="EMBL" id="FWZX01000022">
    <property type="protein sequence ID" value="SMF58975.1"/>
    <property type="molecule type" value="Genomic_DNA"/>
</dbReference>
<dbReference type="Proteomes" id="UP000192917">
    <property type="component" value="Unassembled WGS sequence"/>
</dbReference>
<name>A0A1Y6CFN2_9PROT</name>
<accession>A0A1Y6CFN2</accession>
<feature type="domain" description="Glycosyl transferase family 1" evidence="1">
    <location>
        <begin position="251"/>
        <end position="389"/>
    </location>
</feature>
<dbReference type="InterPro" id="IPR001296">
    <property type="entry name" value="Glyco_trans_1"/>
</dbReference>
<evidence type="ECO:0000259" key="2">
    <source>
        <dbReference type="Pfam" id="PF13439"/>
    </source>
</evidence>
<dbReference type="CDD" id="cd03825">
    <property type="entry name" value="GT4_WcaC-like"/>
    <property type="match status" value="1"/>
</dbReference>
<organism evidence="3 4">
    <name type="scientific">Tistlia consotensis USBA 355</name>
    <dbReference type="NCBI Taxonomy" id="560819"/>
    <lineage>
        <taxon>Bacteria</taxon>
        <taxon>Pseudomonadati</taxon>
        <taxon>Pseudomonadota</taxon>
        <taxon>Alphaproteobacteria</taxon>
        <taxon>Rhodospirillales</taxon>
        <taxon>Rhodovibrionaceae</taxon>
        <taxon>Tistlia</taxon>
    </lineage>
</organism>
<dbReference type="RefSeq" id="WP_143596314.1">
    <property type="nucleotide sequence ID" value="NZ_FWZX01000022.1"/>
</dbReference>
<evidence type="ECO:0000259" key="1">
    <source>
        <dbReference type="Pfam" id="PF00534"/>
    </source>
</evidence>
<evidence type="ECO:0000313" key="4">
    <source>
        <dbReference type="Proteomes" id="UP000192917"/>
    </source>
</evidence>
<sequence>MRVLHLSTFDIRGGAARGTYWLHQALERRGVESRMLVGRKYGSDASVSEPPRPLNRVVNALRGRLDTLPLRRYRPTGESFWTLGWLPDRIDSAIDALDPEIVHLHWTGGGFLSIESLARLKRPVVWTLRDMWAFTGGCHYTAGCERYALACGRCPQLRSDREADLSRRLWRLKQSSWRDVDLWLVPISSWLADCLERSGLFPDTPVEVIPNGIDTGAFRPTDRAEAKAAWDLPADRRHILFGAVDATDDVRKGFHHMVEAARLLARQCWSKRAELVVFGGEAPSDLADCGLPIRSVGRVDDDAALARLYSASDVMVVPSEQEAFGKTLVEAMACGTPVVAFASGGPLDIVEHGRSGYLAGLGKVEELARGIAWCLEDPARNAALGRSARVRAEREFEIEAVAGRYQSLYHQILSRAP</sequence>
<dbReference type="PANTHER" id="PTHR12526">
    <property type="entry name" value="GLYCOSYLTRANSFERASE"/>
    <property type="match status" value="1"/>
</dbReference>
<dbReference type="Pfam" id="PF13439">
    <property type="entry name" value="Glyco_transf_4"/>
    <property type="match status" value="1"/>
</dbReference>
<protein>
    <submittedName>
        <fullName evidence="3">Glycosyltransferase involved in cell wall bisynthesis</fullName>
    </submittedName>
</protein>
<dbReference type="Gene3D" id="3.40.50.2000">
    <property type="entry name" value="Glycogen Phosphorylase B"/>
    <property type="match status" value="2"/>
</dbReference>
<proteinExistence type="predicted"/>